<dbReference type="InterPro" id="IPR025110">
    <property type="entry name" value="AMP-bd_C"/>
</dbReference>
<dbReference type="Proteomes" id="UP000764837">
    <property type="component" value="Unassembled WGS sequence"/>
</dbReference>
<dbReference type="Pfam" id="PF13193">
    <property type="entry name" value="AMP-binding_C"/>
    <property type="match status" value="1"/>
</dbReference>
<comment type="caution">
    <text evidence="4">The sequence shown here is derived from an EMBL/GenBank/DDBJ whole genome shotgun (WGS) entry which is preliminary data.</text>
</comment>
<dbReference type="PANTHER" id="PTHR43201:SF8">
    <property type="entry name" value="ACYL-COA SYNTHETASE FAMILY MEMBER 3"/>
    <property type="match status" value="1"/>
</dbReference>
<dbReference type="EMBL" id="JAFBBP010000001">
    <property type="protein sequence ID" value="MBM7494311.1"/>
    <property type="molecule type" value="Genomic_DNA"/>
</dbReference>
<dbReference type="Pfam" id="PF00501">
    <property type="entry name" value="AMP-binding"/>
    <property type="match status" value="1"/>
</dbReference>
<evidence type="ECO:0000313" key="4">
    <source>
        <dbReference type="EMBL" id="MBM7494311.1"/>
    </source>
</evidence>
<dbReference type="InterPro" id="IPR045851">
    <property type="entry name" value="AMP-bd_C_sf"/>
</dbReference>
<evidence type="ECO:0000313" key="5">
    <source>
        <dbReference type="Proteomes" id="UP000764837"/>
    </source>
</evidence>
<sequence length="475" mass="50216">MTARQLSDALDAVLREHHDRLAVGSLTHQMTYRELDDASAATAREIAARGWRRVALKAGSSPRYVVSLLAVLRAGAVPFLVDPALSSDESGRLAESCGIDAAITDGDNAEADLTIQPITRSEPAPDLLPDTEVCRFSSGSTRTPGCIEFSGSAVRNAAAAWTEVSGLHADDVILCFAGLYNGLAFNTSLIPGLLAGASLWLPRGLPSASHVQRYVATVQPSILVGFPALYDGLARRAGGRPPMTGIRIALSSAAQLSEDTARTVAEHDGVRIADYYGIAETGPLTFDPHPRPGGGQGALLPGVEVRVVSPDGPGAEHGELEVRSRSMGSRYLNYPGEMERRITADGFYRTGDEGSMTDGRLRLTGRSGKHLNIGGRKVSAEEIMDVIRTHPAVRDCVVFGATNQSDTAVIAAAVVADGALTVEEVRRFCLSRMAAFKVPERIAFTDRIPRSGAGKPLAVALSALLTETRPAGGDR</sequence>
<dbReference type="Gene3D" id="3.40.50.12780">
    <property type="entry name" value="N-terminal domain of ligase-like"/>
    <property type="match status" value="1"/>
</dbReference>
<dbReference type="GO" id="GO:0016874">
    <property type="term" value="F:ligase activity"/>
    <property type="evidence" value="ECO:0007669"/>
    <property type="project" value="UniProtKB-KW"/>
</dbReference>
<dbReference type="InterPro" id="IPR042099">
    <property type="entry name" value="ANL_N_sf"/>
</dbReference>
<evidence type="ECO:0000259" key="3">
    <source>
        <dbReference type="Pfam" id="PF13193"/>
    </source>
</evidence>
<evidence type="ECO:0000259" key="2">
    <source>
        <dbReference type="Pfam" id="PF00501"/>
    </source>
</evidence>
<evidence type="ECO:0000256" key="1">
    <source>
        <dbReference type="ARBA" id="ARBA00006432"/>
    </source>
</evidence>
<protein>
    <submittedName>
        <fullName evidence="4">Acyl-CoA synthetase (AMP-forming)/AMP-acid ligase II</fullName>
    </submittedName>
</protein>
<accession>A0ABS2M1L1</accession>
<dbReference type="RefSeq" id="WP_204944895.1">
    <property type="nucleotide sequence ID" value="NZ_JAFBBP010000001.1"/>
</dbReference>
<reference evidence="4 5" key="1">
    <citation type="submission" date="2021-01" db="EMBL/GenBank/DDBJ databases">
        <title>Sequencing the genomes of 1000 actinobacteria strains.</title>
        <authorList>
            <person name="Klenk H.-P."/>
        </authorList>
    </citation>
    <scope>NUCLEOTIDE SEQUENCE [LARGE SCALE GENOMIC DNA]</scope>
    <source>
        <strain evidence="4 5">DSM 100204</strain>
    </source>
</reference>
<organism evidence="4 5">
    <name type="scientific">Micromonospora luteifusca</name>
    <dbReference type="NCBI Taxonomy" id="709860"/>
    <lineage>
        <taxon>Bacteria</taxon>
        <taxon>Bacillati</taxon>
        <taxon>Actinomycetota</taxon>
        <taxon>Actinomycetes</taxon>
        <taxon>Micromonosporales</taxon>
        <taxon>Micromonosporaceae</taxon>
        <taxon>Micromonospora</taxon>
    </lineage>
</organism>
<dbReference type="InterPro" id="IPR000873">
    <property type="entry name" value="AMP-dep_synth/lig_dom"/>
</dbReference>
<gene>
    <name evidence="4" type="ORF">JOD64_005533</name>
</gene>
<proteinExistence type="inferred from homology"/>
<name>A0ABS2M1L1_9ACTN</name>
<feature type="domain" description="AMP-binding enzyme C-terminal" evidence="3">
    <location>
        <begin position="385"/>
        <end position="455"/>
    </location>
</feature>
<dbReference type="PANTHER" id="PTHR43201">
    <property type="entry name" value="ACYL-COA SYNTHETASE"/>
    <property type="match status" value="1"/>
</dbReference>
<dbReference type="SUPFAM" id="SSF56801">
    <property type="entry name" value="Acetyl-CoA synthetase-like"/>
    <property type="match status" value="1"/>
</dbReference>
<feature type="domain" description="AMP-dependent synthetase/ligase" evidence="2">
    <location>
        <begin position="13"/>
        <end position="332"/>
    </location>
</feature>
<keyword evidence="5" id="KW-1185">Reference proteome</keyword>
<comment type="similarity">
    <text evidence="1">Belongs to the ATP-dependent AMP-binding enzyme family.</text>
</comment>
<dbReference type="Gene3D" id="3.30.300.30">
    <property type="match status" value="1"/>
</dbReference>
<keyword evidence="4" id="KW-0436">Ligase</keyword>